<name>A0A2W0HAZ9_9BACI</name>
<dbReference type="EMBL" id="PDOF01000001">
    <property type="protein sequence ID" value="PYZ99034.1"/>
    <property type="molecule type" value="Genomic_DNA"/>
</dbReference>
<dbReference type="Proteomes" id="UP000248066">
    <property type="component" value="Unassembled WGS sequence"/>
</dbReference>
<keyword evidence="2" id="KW-1185">Reference proteome</keyword>
<comment type="caution">
    <text evidence="1">The sequence shown here is derived from an EMBL/GenBank/DDBJ whole genome shotgun (WGS) entry which is preliminary data.</text>
</comment>
<proteinExistence type="predicted"/>
<protein>
    <submittedName>
        <fullName evidence="1">Uncharacterized protein</fullName>
    </submittedName>
</protein>
<evidence type="ECO:0000313" key="1">
    <source>
        <dbReference type="EMBL" id="PYZ99034.1"/>
    </source>
</evidence>
<organism evidence="1 2">
    <name type="scientific">Alteribacter lacisalsi</name>
    <dbReference type="NCBI Taxonomy" id="2045244"/>
    <lineage>
        <taxon>Bacteria</taxon>
        <taxon>Bacillati</taxon>
        <taxon>Bacillota</taxon>
        <taxon>Bacilli</taxon>
        <taxon>Bacillales</taxon>
        <taxon>Bacillaceae</taxon>
        <taxon>Alteribacter</taxon>
    </lineage>
</organism>
<reference evidence="1 2" key="1">
    <citation type="submission" date="2017-10" db="EMBL/GenBank/DDBJ databases">
        <title>Bacillus sp. nov., a halophilic bacterium isolated from a Yangshapao Lake.</title>
        <authorList>
            <person name="Wang H."/>
        </authorList>
    </citation>
    <scope>NUCLEOTIDE SEQUENCE [LARGE SCALE GENOMIC DNA]</scope>
    <source>
        <strain evidence="1 2">YSP-3</strain>
    </source>
</reference>
<gene>
    <name evidence="1" type="ORF">CR205_10870</name>
</gene>
<evidence type="ECO:0000313" key="2">
    <source>
        <dbReference type="Proteomes" id="UP000248066"/>
    </source>
</evidence>
<dbReference type="AlphaFoldDB" id="A0A2W0HAZ9"/>
<accession>A0A2W0HAZ9</accession>
<sequence>MPAESVDMQLFNKKQSQLEKTCKRTFKLWENPYFSYILFPDAYVCCKIEETICKEEVVPWTFGGRLTNIFFCF</sequence>